<dbReference type="SUPFAM" id="SSF50249">
    <property type="entry name" value="Nucleic acid-binding proteins"/>
    <property type="match status" value="1"/>
</dbReference>
<dbReference type="AlphaFoldDB" id="A0A8H6B701"/>
<dbReference type="InterPro" id="IPR004365">
    <property type="entry name" value="NA-bd_OB_tRNA"/>
</dbReference>
<dbReference type="GO" id="GO:0003676">
    <property type="term" value="F:nucleic acid binding"/>
    <property type="evidence" value="ECO:0007669"/>
    <property type="project" value="InterPro"/>
</dbReference>
<sequence length="141" mass="15816">MQKFAFKHFTHTIGDIQGSIPTFLNRKVVLNGWIDGNPRKISSKLVFAAFRDFNGDFTQLTAKGSEITKILRGLKPEDVLSVSGTVNSKRQRRGSNNNGAKEWELVVDNIEILNKSSEIATQLDSLKKRLHSTRPNTDTCN</sequence>
<gene>
    <name evidence="2" type="ORF">HII12_005177</name>
</gene>
<dbReference type="EMBL" id="JABCYN010000056">
    <property type="protein sequence ID" value="KAF6005954.1"/>
    <property type="molecule type" value="Genomic_DNA"/>
</dbReference>
<dbReference type="Proteomes" id="UP000568158">
    <property type="component" value="Unassembled WGS sequence"/>
</dbReference>
<protein>
    <recommendedName>
        <fullName evidence="1">OB domain-containing protein</fullName>
    </recommendedName>
</protein>
<dbReference type="InterPro" id="IPR012340">
    <property type="entry name" value="NA-bd_OB-fold"/>
</dbReference>
<name>A0A8H6B701_DEKBR</name>
<evidence type="ECO:0000259" key="1">
    <source>
        <dbReference type="Pfam" id="PF01336"/>
    </source>
</evidence>
<dbReference type="Gene3D" id="2.40.50.140">
    <property type="entry name" value="Nucleic acid-binding proteins"/>
    <property type="match status" value="1"/>
</dbReference>
<evidence type="ECO:0000313" key="3">
    <source>
        <dbReference type="Proteomes" id="UP000568158"/>
    </source>
</evidence>
<dbReference type="Pfam" id="PF01336">
    <property type="entry name" value="tRNA_anti-codon"/>
    <property type="match status" value="1"/>
</dbReference>
<proteinExistence type="predicted"/>
<accession>A0A8H6B701</accession>
<comment type="caution">
    <text evidence="2">The sequence shown here is derived from an EMBL/GenBank/DDBJ whole genome shotgun (WGS) entry which is preliminary data.</text>
</comment>
<organism evidence="2 3">
    <name type="scientific">Dekkera bruxellensis</name>
    <name type="common">Brettanomyces custersii</name>
    <dbReference type="NCBI Taxonomy" id="5007"/>
    <lineage>
        <taxon>Eukaryota</taxon>
        <taxon>Fungi</taxon>
        <taxon>Dikarya</taxon>
        <taxon>Ascomycota</taxon>
        <taxon>Saccharomycotina</taxon>
        <taxon>Pichiomycetes</taxon>
        <taxon>Pichiales</taxon>
        <taxon>Pichiaceae</taxon>
        <taxon>Brettanomyces</taxon>
    </lineage>
</organism>
<feature type="domain" description="OB" evidence="1">
    <location>
        <begin position="28"/>
        <end position="113"/>
    </location>
</feature>
<evidence type="ECO:0000313" key="2">
    <source>
        <dbReference type="EMBL" id="KAF6005954.1"/>
    </source>
</evidence>
<reference evidence="2 3" key="1">
    <citation type="journal article" date="2020" name="Appl. Microbiol. Biotechnol.">
        <title>Targeted gene deletion in Brettanomyces bruxellensis with an expression-free CRISPR-Cas9 system.</title>
        <authorList>
            <person name="Varela C."/>
            <person name="Bartel C."/>
            <person name="Onetto C."/>
            <person name="Borneman A."/>
        </authorList>
    </citation>
    <scope>NUCLEOTIDE SEQUENCE [LARGE SCALE GENOMIC DNA]</scope>
    <source>
        <strain evidence="2 3">AWRI1613</strain>
    </source>
</reference>